<feature type="domain" description="Peptidase S8/S53" evidence="10">
    <location>
        <begin position="238"/>
        <end position="513"/>
    </location>
</feature>
<dbReference type="SUPFAM" id="SSF52743">
    <property type="entry name" value="Subtilisin-like"/>
    <property type="match status" value="1"/>
</dbReference>
<feature type="region of interest" description="Disordered" evidence="8">
    <location>
        <begin position="24"/>
        <end position="50"/>
    </location>
</feature>
<dbReference type="PANTHER" id="PTHR43399:SF4">
    <property type="entry name" value="CELL WALL-ASSOCIATED PROTEASE"/>
    <property type="match status" value="1"/>
</dbReference>
<feature type="active site" description="Charge relay system" evidence="5 6">
    <location>
        <position position="466"/>
    </location>
</feature>
<proteinExistence type="inferred from homology"/>
<sequence>MAGALGMAVVVALSVSAATGAATTLEHDGGGSGSTSGPDLEVASSPAPERQTVTLLTGDRVTITTLAGDHRAVEVRPGSGRSGVAFAEQETADGGLRVVPADALELIAAGRIDPRLFDITGLLAQGYDDASTRQLPLIVQYDDAPRARRSAPAALTRAGAVIERPLPSIHGAAVTAPKKAVGALWREIAGTPSEDAPGAAVLDAGVARVHLDGRVRAALDQSIPQIGAPAAWDAGYTGDGVLVAVLDSGIDAGHPDVSDAVVRAADFTEDDEGMPGHDPTDRFGHGTHVASIIAGDGAASDGRYAGVAPDAGLVIGKVLNDYGEGEESWIIAGMEWAVDQGADVVNLSLGGCATDGSDPLSEALNALTERSGTLFVAAAGNHPSSLLCTFPETVAAPAAADRALAVGSVDKQGELSGFSNTGPRVRDGLIKPELTAPGESIVAARASDTLWDDAVDDHYARLSGTSMAAPHVTGVAALLAEQHPDWSADELVPALLSSAVPHPKHGAFRQGAGRVDAARAVAQDIVASPAALSLGVTDWPHSDDEPIAETLTYRNAGDQPVSLDLDVTAFADDGSAAPEAMFSVAPAAVTVPAGGSADVVVTADTSIDAPDGGYSGWVSGRSRDAAGDDLPAVTTPVGVVKEVEAYDLTIEVVDRTGAPAWTTVTLGDLAAEQLRDVPVPGRPVTVRLPAGQYDLTSHILTAGTEDTDSFTLAARPELVLDRDMTVSLDARDASLIEAVVDSPIARPGLRRAHLSTYRLVSGIATDIETFELYATPTPEVTAYDYAFGYQSALNEPEPAQEGADSPVAGNRLPRGYQLFISENGRIPEPSFRFRDSDLARLDTTLHGQGVPDEQPARLLAYPTPVDDEGFVWGQMYDVRMPGRRIDLYSANTSIRWGSELRFGDVQEDDYDRYSYPDYRAGRRYEKHWNAAPLGPVARPTFAYGHLWVTLAPFSSSSPGHVTYPGWDGIEATTTLRKDGEVIGVSDDPSGGFFALEPDHARYELTTSVNRDVGWSALGTRMEARWNVDAGPDDATGRLPLLALRTRGDVDVLGRAPAHRPFRLDVSVERADGTDPAVRELDLEASFDDGDSWTPMRLRPARGGFIAWVPRAPAGSDFVSLRGHVVDAGGSELEQTVIRAYRLTE</sequence>
<feature type="chain" id="PRO_5026740464" evidence="9">
    <location>
        <begin position="18"/>
        <end position="1144"/>
    </location>
</feature>
<dbReference type="GO" id="GO:0006508">
    <property type="term" value="P:proteolysis"/>
    <property type="evidence" value="ECO:0007669"/>
    <property type="project" value="UniProtKB-KW"/>
</dbReference>
<evidence type="ECO:0000256" key="5">
    <source>
        <dbReference type="PIRSR" id="PIRSR615500-1"/>
    </source>
</evidence>
<evidence type="ECO:0000256" key="2">
    <source>
        <dbReference type="ARBA" id="ARBA00022670"/>
    </source>
</evidence>
<dbReference type="InterPro" id="IPR022398">
    <property type="entry name" value="Peptidase_S8_His-AS"/>
</dbReference>
<dbReference type="PROSITE" id="PS00136">
    <property type="entry name" value="SUBTILASE_ASP"/>
    <property type="match status" value="1"/>
</dbReference>
<evidence type="ECO:0000256" key="1">
    <source>
        <dbReference type="ARBA" id="ARBA00011073"/>
    </source>
</evidence>
<dbReference type="InterPro" id="IPR015500">
    <property type="entry name" value="Peptidase_S8_subtilisin-rel"/>
</dbReference>
<evidence type="ECO:0000256" key="4">
    <source>
        <dbReference type="ARBA" id="ARBA00022825"/>
    </source>
</evidence>
<accession>A0A6L9SBC9</accession>
<keyword evidence="3 6" id="KW-0378">Hydrolase</keyword>
<dbReference type="Pfam" id="PF00082">
    <property type="entry name" value="Peptidase_S8"/>
    <property type="match status" value="1"/>
</dbReference>
<keyword evidence="2 6" id="KW-0645">Protease</keyword>
<feature type="active site" description="Charge relay system" evidence="5 6">
    <location>
        <position position="247"/>
    </location>
</feature>
<evidence type="ECO:0000256" key="9">
    <source>
        <dbReference type="SAM" id="SignalP"/>
    </source>
</evidence>
<evidence type="ECO:0000313" key="11">
    <source>
        <dbReference type="EMBL" id="NEE01851.1"/>
    </source>
</evidence>
<dbReference type="Gene3D" id="3.40.50.200">
    <property type="entry name" value="Peptidase S8/S53 domain"/>
    <property type="match status" value="1"/>
</dbReference>
<dbReference type="PRINTS" id="PR00723">
    <property type="entry name" value="SUBTILISIN"/>
</dbReference>
<evidence type="ECO:0000256" key="7">
    <source>
        <dbReference type="RuleBase" id="RU003355"/>
    </source>
</evidence>
<dbReference type="InterPro" id="IPR023827">
    <property type="entry name" value="Peptidase_S8_Asp-AS"/>
</dbReference>
<reference evidence="11 12" key="1">
    <citation type="submission" date="2020-02" db="EMBL/GenBank/DDBJ databases">
        <authorList>
            <person name="Li X.-J."/>
            <person name="Han X.-M."/>
        </authorList>
    </citation>
    <scope>NUCLEOTIDE SEQUENCE [LARGE SCALE GENOMIC DNA]</scope>
    <source>
        <strain evidence="11 12">CCTCC AB 2017055</strain>
    </source>
</reference>
<dbReference type="Proteomes" id="UP000475214">
    <property type="component" value="Unassembled WGS sequence"/>
</dbReference>
<dbReference type="PANTHER" id="PTHR43399">
    <property type="entry name" value="SUBTILISIN-RELATED"/>
    <property type="match status" value="1"/>
</dbReference>
<evidence type="ECO:0000256" key="6">
    <source>
        <dbReference type="PROSITE-ProRule" id="PRU01240"/>
    </source>
</evidence>
<feature type="active site" description="Charge relay system" evidence="5 6">
    <location>
        <position position="285"/>
    </location>
</feature>
<comment type="similarity">
    <text evidence="1 6 7">Belongs to the peptidase S8 family.</text>
</comment>
<dbReference type="EMBL" id="JAAGOA010000011">
    <property type="protein sequence ID" value="NEE01851.1"/>
    <property type="molecule type" value="Genomic_DNA"/>
</dbReference>
<keyword evidence="4 6" id="KW-0720">Serine protease</keyword>
<keyword evidence="12" id="KW-1185">Reference proteome</keyword>
<keyword evidence="9" id="KW-0732">Signal</keyword>
<dbReference type="InterPro" id="IPR036852">
    <property type="entry name" value="Peptidase_S8/S53_dom_sf"/>
</dbReference>
<organism evidence="11 12">
    <name type="scientific">Phytoactinopolyspora halotolerans</name>
    <dbReference type="NCBI Taxonomy" id="1981512"/>
    <lineage>
        <taxon>Bacteria</taxon>
        <taxon>Bacillati</taxon>
        <taxon>Actinomycetota</taxon>
        <taxon>Actinomycetes</taxon>
        <taxon>Jiangellales</taxon>
        <taxon>Jiangellaceae</taxon>
        <taxon>Phytoactinopolyspora</taxon>
    </lineage>
</organism>
<dbReference type="InterPro" id="IPR051048">
    <property type="entry name" value="Peptidase_S8/S53_subtilisin"/>
</dbReference>
<gene>
    <name evidence="11" type="ORF">G1H10_16885</name>
</gene>
<protein>
    <submittedName>
        <fullName evidence="11">S8 family serine peptidase</fullName>
    </submittedName>
</protein>
<feature type="signal peptide" evidence="9">
    <location>
        <begin position="1"/>
        <end position="17"/>
    </location>
</feature>
<dbReference type="GO" id="GO:0004252">
    <property type="term" value="F:serine-type endopeptidase activity"/>
    <property type="evidence" value="ECO:0007669"/>
    <property type="project" value="UniProtKB-UniRule"/>
</dbReference>
<evidence type="ECO:0000256" key="3">
    <source>
        <dbReference type="ARBA" id="ARBA00022801"/>
    </source>
</evidence>
<evidence type="ECO:0000256" key="8">
    <source>
        <dbReference type="SAM" id="MobiDB-lite"/>
    </source>
</evidence>
<evidence type="ECO:0000259" key="10">
    <source>
        <dbReference type="Pfam" id="PF00082"/>
    </source>
</evidence>
<dbReference type="PROSITE" id="PS00138">
    <property type="entry name" value="SUBTILASE_SER"/>
    <property type="match status" value="1"/>
</dbReference>
<comment type="caution">
    <text evidence="11">The sequence shown here is derived from an EMBL/GenBank/DDBJ whole genome shotgun (WGS) entry which is preliminary data.</text>
</comment>
<dbReference type="PROSITE" id="PS51892">
    <property type="entry name" value="SUBTILASE"/>
    <property type="match status" value="1"/>
</dbReference>
<dbReference type="RefSeq" id="WP_163739854.1">
    <property type="nucleotide sequence ID" value="NZ_JAAGOA010000011.1"/>
</dbReference>
<name>A0A6L9SBC9_9ACTN</name>
<evidence type="ECO:0000313" key="12">
    <source>
        <dbReference type="Proteomes" id="UP000475214"/>
    </source>
</evidence>
<dbReference type="InterPro" id="IPR000209">
    <property type="entry name" value="Peptidase_S8/S53_dom"/>
</dbReference>
<dbReference type="PROSITE" id="PS00137">
    <property type="entry name" value="SUBTILASE_HIS"/>
    <property type="match status" value="1"/>
</dbReference>
<dbReference type="AlphaFoldDB" id="A0A6L9SBC9"/>
<dbReference type="InterPro" id="IPR023828">
    <property type="entry name" value="Peptidase_S8_Ser-AS"/>
</dbReference>